<sequence length="223" mass="23497">MDADSLLMATELRLGLPGTLSQKATAFSPPATPRGKKRAVDAFEDTTAEEAHDGKAHDVEAAPPVAKAQVVGWPPVRSYRKSCFQAAAAAASKSKAKKAEEANNSSNTQSPAAAPAAAAAVASTNNGSFVKVSMDGAPYLRKIDLKMYKGYRELREALEAMFVCFSGADGASPNANPAEYAITYEDKDGDLMLVGDVPFDMFSGTCKKLRIIKRSEATGLGSK</sequence>
<dbReference type="HOGENOM" id="CLU_049393_0_0_1"/>
<dbReference type="GO" id="GO:0009734">
    <property type="term" value="P:auxin-activated signaling pathway"/>
    <property type="evidence" value="ECO:0007669"/>
    <property type="project" value="UniProtKB-UniRule"/>
</dbReference>
<dbReference type="RefSeq" id="XP_003562214.1">
    <property type="nucleotide sequence ID" value="XM_003562166.4"/>
</dbReference>
<reference evidence="13 14" key="1">
    <citation type="journal article" date="2010" name="Nature">
        <title>Genome sequencing and analysis of the model grass Brachypodium distachyon.</title>
        <authorList>
            <consortium name="International Brachypodium Initiative"/>
        </authorList>
    </citation>
    <scope>NUCLEOTIDE SEQUENCE [LARGE SCALE GENOMIC DNA]</scope>
    <source>
        <strain evidence="13 14">Bd21</strain>
    </source>
</reference>
<dbReference type="InterPro" id="IPR033389">
    <property type="entry name" value="AUX/IAA_dom"/>
</dbReference>
<evidence type="ECO:0000313" key="15">
    <source>
        <dbReference type="Proteomes" id="UP000008810"/>
    </source>
</evidence>
<dbReference type="OMA" id="FEMFTST"/>
<proteinExistence type="inferred from homology"/>
<gene>
    <name evidence="14" type="primary">LOC100831313</name>
    <name evidence="13" type="ORF">BRADI_1g14230v3</name>
</gene>
<evidence type="ECO:0000313" key="14">
    <source>
        <dbReference type="EnsemblPlants" id="KQK14080"/>
    </source>
</evidence>
<comment type="function">
    <text evidence="1 10">Aux/IAA proteins are short-lived transcriptional factors that function as repressors of early auxin response genes at low auxin concentrations.</text>
</comment>
<dbReference type="PROSITE" id="PS51745">
    <property type="entry name" value="PB1"/>
    <property type="match status" value="1"/>
</dbReference>
<evidence type="ECO:0000313" key="13">
    <source>
        <dbReference type="EMBL" id="KQK14080.1"/>
    </source>
</evidence>
<dbReference type="InterPro" id="IPR053793">
    <property type="entry name" value="PB1-like"/>
</dbReference>
<dbReference type="GO" id="GO:0006355">
    <property type="term" value="P:regulation of DNA-templated transcription"/>
    <property type="evidence" value="ECO:0007669"/>
    <property type="project" value="InterPro"/>
</dbReference>
<keyword evidence="15" id="KW-1185">Reference proteome</keyword>
<dbReference type="PANTHER" id="PTHR31734:SF25">
    <property type="entry name" value="AUXIN-RESPONSIVE PROTEIN IAA12"/>
    <property type="match status" value="1"/>
</dbReference>
<name>I1GQ62_BRADI</name>
<dbReference type="InterPro" id="IPR003311">
    <property type="entry name" value="AUX_IAA"/>
</dbReference>
<protein>
    <recommendedName>
        <fullName evidence="10">Auxin-responsive protein</fullName>
    </recommendedName>
</protein>
<comment type="subcellular location">
    <subcellularLocation>
        <location evidence="2 10">Nucleus</location>
    </subcellularLocation>
</comment>
<evidence type="ECO:0000256" key="3">
    <source>
        <dbReference type="ARBA" id="ARBA00006728"/>
    </source>
</evidence>
<evidence type="ECO:0000256" key="10">
    <source>
        <dbReference type="RuleBase" id="RU004549"/>
    </source>
</evidence>
<evidence type="ECO:0000256" key="8">
    <source>
        <dbReference type="ARBA" id="ARBA00023242"/>
    </source>
</evidence>
<dbReference type="eggNOG" id="ENOG502QU81">
    <property type="taxonomic scope" value="Eukaryota"/>
</dbReference>
<organism evidence="14">
    <name type="scientific">Brachypodium distachyon</name>
    <name type="common">Purple false brome</name>
    <name type="synonym">Trachynia distachya</name>
    <dbReference type="NCBI Taxonomy" id="15368"/>
    <lineage>
        <taxon>Eukaryota</taxon>
        <taxon>Viridiplantae</taxon>
        <taxon>Streptophyta</taxon>
        <taxon>Embryophyta</taxon>
        <taxon>Tracheophyta</taxon>
        <taxon>Spermatophyta</taxon>
        <taxon>Magnoliopsida</taxon>
        <taxon>Liliopsida</taxon>
        <taxon>Poales</taxon>
        <taxon>Poaceae</taxon>
        <taxon>BOP clade</taxon>
        <taxon>Pooideae</taxon>
        <taxon>Stipodae</taxon>
        <taxon>Brachypodieae</taxon>
        <taxon>Brachypodium</taxon>
    </lineage>
</organism>
<dbReference type="GO" id="GO:0005634">
    <property type="term" value="C:nucleus"/>
    <property type="evidence" value="ECO:0007669"/>
    <property type="project" value="UniProtKB-SubCell"/>
</dbReference>
<evidence type="ECO:0000256" key="5">
    <source>
        <dbReference type="ARBA" id="ARBA00022491"/>
    </source>
</evidence>
<dbReference type="Gene3D" id="3.10.20.90">
    <property type="entry name" value="Phosphatidylinositol 3-kinase Catalytic Subunit, Chain A, domain 1"/>
    <property type="match status" value="1"/>
</dbReference>
<dbReference type="SUPFAM" id="SSF54277">
    <property type="entry name" value="CAD &amp; PB1 domains"/>
    <property type="match status" value="1"/>
</dbReference>
<feature type="region of interest" description="Disordered" evidence="11">
    <location>
        <begin position="18"/>
        <end position="39"/>
    </location>
</feature>
<keyword evidence="6 10" id="KW-0805">Transcription regulation</keyword>
<evidence type="ECO:0000259" key="12">
    <source>
        <dbReference type="PROSITE" id="PS51745"/>
    </source>
</evidence>
<keyword evidence="9 10" id="KW-0927">Auxin signaling pathway</keyword>
<dbReference type="STRING" id="15368.I1GQ62"/>
<evidence type="ECO:0000256" key="2">
    <source>
        <dbReference type="ARBA" id="ARBA00004123"/>
    </source>
</evidence>
<keyword evidence="5 10" id="KW-0678">Repressor</keyword>
<dbReference type="Pfam" id="PF02309">
    <property type="entry name" value="AUX_IAA"/>
    <property type="match status" value="1"/>
</dbReference>
<keyword evidence="8 10" id="KW-0539">Nucleus</keyword>
<dbReference type="EnsemblPlants" id="KQK14080">
    <property type="protein sequence ID" value="KQK14080"/>
    <property type="gene ID" value="BRADI_1g14230v3"/>
</dbReference>
<dbReference type="GeneID" id="100831313"/>
<dbReference type="EMBL" id="CM000880">
    <property type="protein sequence ID" value="KQK14080.1"/>
    <property type="molecule type" value="Genomic_DNA"/>
</dbReference>
<reference evidence="13" key="2">
    <citation type="submission" date="2017-06" db="EMBL/GenBank/DDBJ databases">
        <title>WGS assembly of Brachypodium distachyon.</title>
        <authorList>
            <consortium name="The International Brachypodium Initiative"/>
            <person name="Lucas S."/>
            <person name="Harmon-Smith M."/>
            <person name="Lail K."/>
            <person name="Tice H."/>
            <person name="Grimwood J."/>
            <person name="Bruce D."/>
            <person name="Barry K."/>
            <person name="Shu S."/>
            <person name="Lindquist E."/>
            <person name="Wang M."/>
            <person name="Pitluck S."/>
            <person name="Vogel J.P."/>
            <person name="Garvin D.F."/>
            <person name="Mockler T.C."/>
            <person name="Schmutz J."/>
            <person name="Rokhsar D."/>
            <person name="Bevan M.W."/>
        </authorList>
    </citation>
    <scope>NUCLEOTIDE SEQUENCE</scope>
    <source>
        <strain evidence="13">Bd21</strain>
    </source>
</reference>
<evidence type="ECO:0000256" key="9">
    <source>
        <dbReference type="ARBA" id="ARBA00023294"/>
    </source>
</evidence>
<feature type="domain" description="PB1" evidence="12">
    <location>
        <begin position="127"/>
        <end position="216"/>
    </location>
</feature>
<evidence type="ECO:0000256" key="1">
    <source>
        <dbReference type="ARBA" id="ARBA00002159"/>
    </source>
</evidence>
<accession>I1GQ62</accession>
<comment type="similarity">
    <text evidence="3 10">Belongs to the Aux/IAA family.</text>
</comment>
<dbReference type="Proteomes" id="UP000008810">
    <property type="component" value="Chromosome 1"/>
</dbReference>
<dbReference type="PANTHER" id="PTHR31734">
    <property type="entry name" value="AUXIN-RESPONSIVE PROTEIN IAA17"/>
    <property type="match status" value="1"/>
</dbReference>
<dbReference type="KEGG" id="bdi:100831313"/>
<dbReference type="AlphaFoldDB" id="I1GQ62"/>
<evidence type="ECO:0000256" key="4">
    <source>
        <dbReference type="ARBA" id="ARBA00011726"/>
    </source>
</evidence>
<reference evidence="14" key="3">
    <citation type="submission" date="2018-08" db="UniProtKB">
        <authorList>
            <consortium name="EnsemblPlants"/>
        </authorList>
    </citation>
    <scope>IDENTIFICATION</scope>
    <source>
        <strain evidence="14">cv. Bd21</strain>
    </source>
</reference>
<evidence type="ECO:0000256" key="6">
    <source>
        <dbReference type="ARBA" id="ARBA00023015"/>
    </source>
</evidence>
<dbReference type="Gramene" id="KQK14080">
    <property type="protein sequence ID" value="KQK14080"/>
    <property type="gene ID" value="BRADI_1g14230v3"/>
</dbReference>
<dbReference type="FunCoup" id="I1GQ62">
    <property type="interactions" value="571"/>
</dbReference>
<dbReference type="OrthoDB" id="1926344at2759"/>
<evidence type="ECO:0000256" key="7">
    <source>
        <dbReference type="ARBA" id="ARBA00023163"/>
    </source>
</evidence>
<evidence type="ECO:0000256" key="11">
    <source>
        <dbReference type="SAM" id="MobiDB-lite"/>
    </source>
</evidence>
<comment type="subunit">
    <text evidence="4 10">Homodimers and heterodimers.</text>
</comment>
<keyword evidence="7 10" id="KW-0804">Transcription</keyword>